<proteinExistence type="predicted"/>
<evidence type="ECO:0000313" key="1">
    <source>
        <dbReference type="EMBL" id="JAG06034.1"/>
    </source>
</evidence>
<name>A0A0A9WE12_LYGHE</name>
<feature type="non-terminal residue" evidence="1">
    <location>
        <position position="1"/>
    </location>
</feature>
<accession>A0A0A9WE12</accession>
<gene>
    <name evidence="1" type="ORF">CM83_101881</name>
</gene>
<reference evidence="1" key="2">
    <citation type="submission" date="2014-07" db="EMBL/GenBank/DDBJ databases">
        <authorList>
            <person name="Hull J."/>
        </authorList>
    </citation>
    <scope>NUCLEOTIDE SEQUENCE</scope>
</reference>
<reference evidence="1" key="1">
    <citation type="journal article" date="2014" name="PLoS ONE">
        <title>Transcriptome-Based Identification of ABC Transporters in the Western Tarnished Plant Bug Lygus hesperus.</title>
        <authorList>
            <person name="Hull J.J."/>
            <person name="Chaney K."/>
            <person name="Geib S.M."/>
            <person name="Fabrick J.A."/>
            <person name="Brent C.S."/>
            <person name="Walsh D."/>
            <person name="Lavine L.C."/>
        </authorList>
    </citation>
    <scope>NUCLEOTIDE SEQUENCE</scope>
</reference>
<feature type="non-terminal residue" evidence="1">
    <location>
        <position position="138"/>
    </location>
</feature>
<organism evidence="1">
    <name type="scientific">Lygus hesperus</name>
    <name type="common">Western plant bug</name>
    <dbReference type="NCBI Taxonomy" id="30085"/>
    <lineage>
        <taxon>Eukaryota</taxon>
        <taxon>Metazoa</taxon>
        <taxon>Ecdysozoa</taxon>
        <taxon>Arthropoda</taxon>
        <taxon>Hexapoda</taxon>
        <taxon>Insecta</taxon>
        <taxon>Pterygota</taxon>
        <taxon>Neoptera</taxon>
        <taxon>Paraneoptera</taxon>
        <taxon>Hemiptera</taxon>
        <taxon>Heteroptera</taxon>
        <taxon>Panheteroptera</taxon>
        <taxon>Cimicomorpha</taxon>
        <taxon>Miridae</taxon>
        <taxon>Mirini</taxon>
        <taxon>Lygus</taxon>
    </lineage>
</organism>
<dbReference type="EMBL" id="GBHO01037570">
    <property type="protein sequence ID" value="JAG06034.1"/>
    <property type="molecule type" value="Transcribed_RNA"/>
</dbReference>
<dbReference type="AlphaFoldDB" id="A0A0A9WE12"/>
<sequence length="138" mass="15054">NNRLSKFRQTPVCGGVDSRLAPSIPTNYAKEQRVSQATSNHSMNTWTGQQENGVAQASFVEKDAFGVRSGTTMSQLTGNVKFLSLEADNVPQENLFGTPTQNVEVDPNPEPPVSKTCFSDVIIISISEHDYTIHVCPV</sequence>
<protein>
    <submittedName>
        <fullName evidence="1">Uncharacterized protein</fullName>
    </submittedName>
</protein>